<protein>
    <submittedName>
        <fullName evidence="2">Uncharacterized protein</fullName>
    </submittedName>
</protein>
<evidence type="ECO:0000313" key="2">
    <source>
        <dbReference type="EMBL" id="SVA53156.1"/>
    </source>
</evidence>
<dbReference type="AlphaFoldDB" id="A0A381WKW4"/>
<feature type="region of interest" description="Disordered" evidence="1">
    <location>
        <begin position="137"/>
        <end position="158"/>
    </location>
</feature>
<name>A0A381WKW4_9ZZZZ</name>
<sequence>MATLKQILFRKYTDKGLDVIVEEMKKKYDQKKGRRFNYDNITYEVSRGGVVDENMQFEISSKIPQDELKDHKDMKSYFAKIKNLASKFKNKPVSIKMENIVLDTKKNTEKERDYVKLLYSYPLNDLYSDKEISEKIKEMSQQTKGEKPTSEGSDALTRQGNLALQLVKESTQSFARQNIEDLISANKQARTKRSG</sequence>
<evidence type="ECO:0000256" key="1">
    <source>
        <dbReference type="SAM" id="MobiDB-lite"/>
    </source>
</evidence>
<accession>A0A381WKW4</accession>
<dbReference type="EMBL" id="UINC01012133">
    <property type="protein sequence ID" value="SVA53156.1"/>
    <property type="molecule type" value="Genomic_DNA"/>
</dbReference>
<gene>
    <name evidence="2" type="ORF">METZ01_LOCUS106010</name>
</gene>
<feature type="compositionally biased region" description="Basic and acidic residues" evidence="1">
    <location>
        <begin position="137"/>
        <end position="149"/>
    </location>
</feature>
<reference evidence="2" key="1">
    <citation type="submission" date="2018-05" db="EMBL/GenBank/DDBJ databases">
        <authorList>
            <person name="Lanie J.A."/>
            <person name="Ng W.-L."/>
            <person name="Kazmierczak K.M."/>
            <person name="Andrzejewski T.M."/>
            <person name="Davidsen T.M."/>
            <person name="Wayne K.J."/>
            <person name="Tettelin H."/>
            <person name="Glass J.I."/>
            <person name="Rusch D."/>
            <person name="Podicherti R."/>
            <person name="Tsui H.-C.T."/>
            <person name="Winkler M.E."/>
        </authorList>
    </citation>
    <scope>NUCLEOTIDE SEQUENCE</scope>
</reference>
<organism evidence="2">
    <name type="scientific">marine metagenome</name>
    <dbReference type="NCBI Taxonomy" id="408172"/>
    <lineage>
        <taxon>unclassified sequences</taxon>
        <taxon>metagenomes</taxon>
        <taxon>ecological metagenomes</taxon>
    </lineage>
</organism>
<proteinExistence type="predicted"/>